<dbReference type="InterPro" id="IPR003609">
    <property type="entry name" value="Pan_app"/>
</dbReference>
<dbReference type="Proteomes" id="UP001310594">
    <property type="component" value="Unassembled WGS sequence"/>
</dbReference>
<keyword evidence="2" id="KW-0812">Transmembrane</keyword>
<reference evidence="4" key="1">
    <citation type="submission" date="2023-08" db="EMBL/GenBank/DDBJ databases">
        <title>Black Yeasts Isolated from many extreme environments.</title>
        <authorList>
            <person name="Coleine C."/>
            <person name="Stajich J.E."/>
            <person name="Selbmann L."/>
        </authorList>
    </citation>
    <scope>NUCLEOTIDE SEQUENCE</scope>
    <source>
        <strain evidence="4">CCFEE 5810</strain>
    </source>
</reference>
<evidence type="ECO:0000256" key="2">
    <source>
        <dbReference type="SAM" id="Phobius"/>
    </source>
</evidence>
<feature type="compositionally biased region" description="Basic and acidic residues" evidence="1">
    <location>
        <begin position="414"/>
        <end position="427"/>
    </location>
</feature>
<keyword evidence="2" id="KW-1133">Transmembrane helix</keyword>
<dbReference type="EMBL" id="JAVRQU010000021">
    <property type="protein sequence ID" value="KAK5691442.1"/>
    <property type="molecule type" value="Genomic_DNA"/>
</dbReference>
<sequence>MDLPSIFHFLARLTHLTTSTSTWHLQTLDTMIVPDLTGLQNATAELSDTAIENTTELIANATEIVRKAKSFGKAGQLNVSNGTGRTTEKSAAGLQDRQTCASGSAFYACSNGFRGCCSVEACNPGEGCPDGKASSSTAAASSASAKITTSATPASTTKKPSEVSSDASTVKTSATKPTSTQDSSSILTASSTGSASPSLTTSTSGPKNTPAPACPGANNTVYTDSLKIAYKIRCNADNSYASSDTIEVSVGGYAECFSACSSSATCGGFTYVGLSQGSCYLKQQMPIENFAAKNGSNYVSCSKVNATASTPLTTPTSTPSKSGKTGAIAGGIVGGIAFLALLLLLLALLARRRREKIEQRRATVAHVFGGPIETQDLNRNSPPTGHVRSGSTAHDAFAPFGGFYRGFSSAQADRQAEDDCEKVKEENTLVPDRPPPSLPPATRSEKGEFLLPATVYQQRSNPSADAVAMLDGTPIKRPKSQSSTSRSPRFHEHLAEMEDTSNRTPPRPMNGSGSPQSPDTDSPTLGRDSNVSARSNGPSLAEEVRRRQHLMSWNTYDPRRPDPRGEDEETSATMVPRTPPSARSPDQVSPDVSNTPRDASFVVSPFGSVDQGSNSKYSCLDCHILLHLAQSLLTTIMEPSMKPCSITLPMWKVAGHKIEFGQAEASAWEGLPIMRDLRTSEHQGEDQRGLIRSGSLATDDANQATLLVVRHVDLDVPLHPVTPMRVAGATPEVLQKAIHDFEAISVWEDGVDGRQPASSGRLLLGPRDMQVPWTTSIVPVLTWSMV</sequence>
<evidence type="ECO:0000259" key="3">
    <source>
        <dbReference type="PROSITE" id="PS50948"/>
    </source>
</evidence>
<feature type="transmembrane region" description="Helical" evidence="2">
    <location>
        <begin position="327"/>
        <end position="350"/>
    </location>
</feature>
<gene>
    <name evidence="4" type="ORF">LTR97_011435</name>
</gene>
<evidence type="ECO:0000313" key="4">
    <source>
        <dbReference type="EMBL" id="KAK5691442.1"/>
    </source>
</evidence>
<feature type="region of interest" description="Disordered" evidence="1">
    <location>
        <begin position="411"/>
        <end position="445"/>
    </location>
</feature>
<proteinExistence type="predicted"/>
<feature type="compositionally biased region" description="Polar residues" evidence="1">
    <location>
        <begin position="584"/>
        <end position="597"/>
    </location>
</feature>
<evidence type="ECO:0000256" key="1">
    <source>
        <dbReference type="SAM" id="MobiDB-lite"/>
    </source>
</evidence>
<feature type="compositionally biased region" description="Polar residues" evidence="1">
    <location>
        <begin position="511"/>
        <end position="538"/>
    </location>
</feature>
<dbReference type="AlphaFoldDB" id="A0AAN7ZL10"/>
<feature type="compositionally biased region" description="Polar residues" evidence="1">
    <location>
        <begin position="162"/>
        <end position="178"/>
    </location>
</feature>
<feature type="region of interest" description="Disordered" evidence="1">
    <location>
        <begin position="495"/>
        <end position="597"/>
    </location>
</feature>
<keyword evidence="2" id="KW-0472">Membrane</keyword>
<feature type="compositionally biased region" description="Low complexity" evidence="1">
    <location>
        <begin position="142"/>
        <end position="158"/>
    </location>
</feature>
<feature type="compositionally biased region" description="Polar residues" evidence="1">
    <location>
        <begin position="197"/>
        <end position="207"/>
    </location>
</feature>
<dbReference type="Gene3D" id="3.50.4.10">
    <property type="entry name" value="Hepatocyte Growth Factor"/>
    <property type="match status" value="1"/>
</dbReference>
<feature type="compositionally biased region" description="Low complexity" evidence="1">
    <location>
        <begin position="179"/>
        <end position="196"/>
    </location>
</feature>
<feature type="region of interest" description="Disordered" evidence="1">
    <location>
        <begin position="142"/>
        <end position="214"/>
    </location>
</feature>
<name>A0AAN7ZL10_9PEZI</name>
<accession>A0AAN7ZL10</accession>
<comment type="caution">
    <text evidence="4">The sequence shown here is derived from an EMBL/GenBank/DDBJ whole genome shotgun (WGS) entry which is preliminary data.</text>
</comment>
<organism evidence="4 5">
    <name type="scientific">Elasticomyces elasticus</name>
    <dbReference type="NCBI Taxonomy" id="574655"/>
    <lineage>
        <taxon>Eukaryota</taxon>
        <taxon>Fungi</taxon>
        <taxon>Dikarya</taxon>
        <taxon>Ascomycota</taxon>
        <taxon>Pezizomycotina</taxon>
        <taxon>Dothideomycetes</taxon>
        <taxon>Dothideomycetidae</taxon>
        <taxon>Mycosphaerellales</taxon>
        <taxon>Teratosphaeriaceae</taxon>
        <taxon>Elasticomyces</taxon>
    </lineage>
</organism>
<evidence type="ECO:0000313" key="5">
    <source>
        <dbReference type="Proteomes" id="UP001310594"/>
    </source>
</evidence>
<protein>
    <recommendedName>
        <fullName evidence="3">Apple domain-containing protein</fullName>
    </recommendedName>
</protein>
<feature type="domain" description="Apple" evidence="3">
    <location>
        <begin position="234"/>
        <end position="303"/>
    </location>
</feature>
<dbReference type="PROSITE" id="PS50948">
    <property type="entry name" value="PAN"/>
    <property type="match status" value="1"/>
</dbReference>